<protein>
    <recommendedName>
        <fullName evidence="10">Trk system potassium uptake protein</fullName>
    </recommendedName>
</protein>
<dbReference type="PANTHER" id="PTHR32024">
    <property type="entry name" value="TRK SYSTEM POTASSIUM UPTAKE PROTEIN TRKG-RELATED"/>
    <property type="match status" value="1"/>
</dbReference>
<keyword evidence="5 12" id="KW-0812">Transmembrane</keyword>
<feature type="transmembrane region" description="Helical" evidence="12">
    <location>
        <begin position="389"/>
        <end position="413"/>
    </location>
</feature>
<dbReference type="GO" id="GO:0015379">
    <property type="term" value="F:potassium:chloride symporter activity"/>
    <property type="evidence" value="ECO:0007669"/>
    <property type="project" value="InterPro"/>
</dbReference>
<dbReference type="GO" id="GO:0005886">
    <property type="term" value="C:plasma membrane"/>
    <property type="evidence" value="ECO:0007669"/>
    <property type="project" value="UniProtKB-SubCell"/>
</dbReference>
<comment type="subcellular location">
    <subcellularLocation>
        <location evidence="10">Cell inner membrane</location>
        <topology evidence="10">Multi-pass membrane protein</topology>
    </subcellularLocation>
    <subcellularLocation>
        <location evidence="1">Cell membrane</location>
        <topology evidence="1">Multi-pass membrane protein</topology>
    </subcellularLocation>
</comment>
<feature type="binding site" evidence="11">
    <location>
        <position position="431"/>
    </location>
    <ligand>
        <name>K(+)</name>
        <dbReference type="ChEBI" id="CHEBI:29103"/>
    </ligand>
</feature>
<evidence type="ECO:0000256" key="8">
    <source>
        <dbReference type="ARBA" id="ARBA00023065"/>
    </source>
</evidence>
<evidence type="ECO:0000256" key="11">
    <source>
        <dbReference type="PIRSR" id="PIRSR006247-1"/>
    </source>
</evidence>
<dbReference type="OrthoDB" id="9810952at2"/>
<dbReference type="AlphaFoldDB" id="A0A4R6AA77"/>
<dbReference type="EMBL" id="SNAA01000007">
    <property type="protein sequence ID" value="TDL79825.1"/>
    <property type="molecule type" value="Genomic_DNA"/>
</dbReference>
<dbReference type="PANTHER" id="PTHR32024:SF3">
    <property type="entry name" value="TRK SYSTEM POTASSIUM UPTAKE PROTEIN"/>
    <property type="match status" value="1"/>
</dbReference>
<comment type="caution">
    <text evidence="13">The sequence shown here is derived from an EMBL/GenBank/DDBJ whole genome shotgun (WGS) entry which is preliminary data.</text>
</comment>
<feature type="transmembrane region" description="Helical" evidence="12">
    <location>
        <begin position="40"/>
        <end position="59"/>
    </location>
</feature>
<feature type="transmembrane region" description="Helical" evidence="12">
    <location>
        <begin position="455"/>
        <end position="480"/>
    </location>
</feature>
<keyword evidence="7 12" id="KW-1133">Transmembrane helix</keyword>
<comment type="function">
    <text evidence="10">Low-affinity potassium transport system. Interacts with Trk system potassium uptake protein TrkA.</text>
</comment>
<sequence length="482" mass="51115">MIDFRPVGYVIGLLVACLGAAMAVPLLVDLFQGNGHWPVFLQSGVLTGLSGGMIALSCASGIARGLTIQQTFLVTTLVWVMLPVFGALPFLLGPLEASVTDAFFEAMSGMTTTGSTVFTGLDDLPAGLLLWRSMMQWFGGIGIIVVAMVFLPELRVGGMQIFRSEAFDTMGKILPRAAEIASQISWIYVVLTLSCFLTYLTLGMTSFEAINHAMTTIATGGFSTTDRSFGAYQGGMEYAASLFMILASLPFVRYIQLIAGTAQPILRDAQVRGYLVVIGTAAGMLAAFQIGVDGRGIEESFREALFNVTSIISGTGFASVDYQEWGSFAMVVVFLLGMIGGCAGSTCCSVKIFRYQILLSAIGVQVRRINAPHGIFVPRFEGRPVSQEVLSSVMAFFVLFVVSLGVLSVGLGLTGLDFVTAVSGAATSIGNIGPGLGPVIGPAGYFGPLNDGAKWLLIAGMLVGRLELMAVYVLFTVAFWRN</sequence>
<evidence type="ECO:0000256" key="7">
    <source>
        <dbReference type="ARBA" id="ARBA00022989"/>
    </source>
</evidence>
<evidence type="ECO:0000256" key="3">
    <source>
        <dbReference type="ARBA" id="ARBA00022475"/>
    </source>
</evidence>
<feature type="binding site" evidence="11">
    <location>
        <position position="112"/>
    </location>
    <ligand>
        <name>K(+)</name>
        <dbReference type="ChEBI" id="CHEBI:29103"/>
    </ligand>
</feature>
<feature type="binding site" evidence="11">
    <location>
        <position position="220"/>
    </location>
    <ligand>
        <name>K(+)</name>
        <dbReference type="ChEBI" id="CHEBI:29103"/>
    </ligand>
</feature>
<feature type="binding site" evidence="11">
    <location>
        <position position="113"/>
    </location>
    <ligand>
        <name>K(+)</name>
        <dbReference type="ChEBI" id="CHEBI:29103"/>
    </ligand>
</feature>
<feature type="transmembrane region" description="Helical" evidence="12">
    <location>
        <begin position="180"/>
        <end position="202"/>
    </location>
</feature>
<keyword evidence="9 10" id="KW-0472">Membrane</keyword>
<evidence type="ECO:0000256" key="6">
    <source>
        <dbReference type="ARBA" id="ARBA00022958"/>
    </source>
</evidence>
<feature type="transmembrane region" description="Helical" evidence="12">
    <location>
        <begin position="238"/>
        <end position="259"/>
    </location>
</feature>
<evidence type="ECO:0000256" key="12">
    <source>
        <dbReference type="SAM" id="Phobius"/>
    </source>
</evidence>
<dbReference type="GO" id="GO:0046872">
    <property type="term" value="F:metal ion binding"/>
    <property type="evidence" value="ECO:0007669"/>
    <property type="project" value="UniProtKB-KW"/>
</dbReference>
<dbReference type="InterPro" id="IPR003445">
    <property type="entry name" value="Cat_transpt"/>
</dbReference>
<keyword evidence="6 10" id="KW-0630">Potassium</keyword>
<feature type="binding site" evidence="11">
    <location>
        <position position="315"/>
    </location>
    <ligand>
        <name>K(+)</name>
        <dbReference type="ChEBI" id="CHEBI:29103"/>
    </ligand>
</feature>
<feature type="transmembrane region" description="Helical" evidence="12">
    <location>
        <begin position="7"/>
        <end position="28"/>
    </location>
</feature>
<evidence type="ECO:0000256" key="4">
    <source>
        <dbReference type="ARBA" id="ARBA00022538"/>
    </source>
</evidence>
<feature type="transmembrane region" description="Helical" evidence="12">
    <location>
        <begin position="134"/>
        <end position="154"/>
    </location>
</feature>
<evidence type="ECO:0000313" key="14">
    <source>
        <dbReference type="Proteomes" id="UP000295701"/>
    </source>
</evidence>
<keyword evidence="14" id="KW-1185">Reference proteome</keyword>
<dbReference type="InterPro" id="IPR004772">
    <property type="entry name" value="TrkH"/>
</dbReference>
<evidence type="ECO:0000313" key="13">
    <source>
        <dbReference type="EMBL" id="TDL79825.1"/>
    </source>
</evidence>
<reference evidence="13 14" key="1">
    <citation type="submission" date="2019-03" db="EMBL/GenBank/DDBJ databases">
        <title>Primorskyibacter sp. SS33 isolated from sediments.</title>
        <authorList>
            <person name="Xunke S."/>
        </authorList>
    </citation>
    <scope>NUCLEOTIDE SEQUENCE [LARGE SCALE GENOMIC DNA]</scope>
    <source>
        <strain evidence="13 14">SS33</strain>
    </source>
</reference>
<evidence type="ECO:0000256" key="1">
    <source>
        <dbReference type="ARBA" id="ARBA00004651"/>
    </source>
</evidence>
<dbReference type="PROSITE" id="PS51257">
    <property type="entry name" value="PROKAR_LIPOPROTEIN"/>
    <property type="match status" value="1"/>
</dbReference>
<dbReference type="PIRSF" id="PIRSF006247">
    <property type="entry name" value="TrkH"/>
    <property type="match status" value="1"/>
</dbReference>
<proteinExistence type="inferred from homology"/>
<keyword evidence="8 10" id="KW-0406">Ion transport</keyword>
<keyword evidence="3 10" id="KW-1003">Cell membrane</keyword>
<dbReference type="RefSeq" id="WP_133396550.1">
    <property type="nucleotide sequence ID" value="NZ_SNAA01000007.1"/>
</dbReference>
<keyword evidence="10" id="KW-0997">Cell inner membrane</keyword>
<keyword evidence="4 10" id="KW-0633">Potassium transport</keyword>
<keyword evidence="2 10" id="KW-0813">Transport</keyword>
<dbReference type="Proteomes" id="UP000295701">
    <property type="component" value="Unassembled WGS sequence"/>
</dbReference>
<gene>
    <name evidence="13" type="ORF">E2L08_08020</name>
</gene>
<evidence type="ECO:0000256" key="2">
    <source>
        <dbReference type="ARBA" id="ARBA00022448"/>
    </source>
</evidence>
<evidence type="ECO:0000256" key="9">
    <source>
        <dbReference type="ARBA" id="ARBA00023136"/>
    </source>
</evidence>
<organism evidence="13 14">
    <name type="scientific">Palleronia sediminis</name>
    <dbReference type="NCBI Taxonomy" id="2547833"/>
    <lineage>
        <taxon>Bacteria</taxon>
        <taxon>Pseudomonadati</taxon>
        <taxon>Pseudomonadota</taxon>
        <taxon>Alphaproteobacteria</taxon>
        <taxon>Rhodobacterales</taxon>
        <taxon>Roseobacteraceae</taxon>
        <taxon>Palleronia</taxon>
    </lineage>
</organism>
<feature type="transmembrane region" description="Helical" evidence="12">
    <location>
        <begin position="328"/>
        <end position="350"/>
    </location>
</feature>
<comment type="similarity">
    <text evidence="10">Belongs to the TrkH potassium transport family.</text>
</comment>
<feature type="transmembrane region" description="Helical" evidence="12">
    <location>
        <begin position="71"/>
        <end position="92"/>
    </location>
</feature>
<accession>A0A4R6AA77</accession>
<name>A0A4R6AA77_9RHOB</name>
<feature type="transmembrane region" description="Helical" evidence="12">
    <location>
        <begin position="271"/>
        <end position="292"/>
    </location>
</feature>
<dbReference type="Pfam" id="PF02386">
    <property type="entry name" value="TrkH"/>
    <property type="match status" value="1"/>
</dbReference>
<keyword evidence="11" id="KW-0479">Metal-binding</keyword>
<evidence type="ECO:0000256" key="5">
    <source>
        <dbReference type="ARBA" id="ARBA00022692"/>
    </source>
</evidence>
<evidence type="ECO:0000256" key="10">
    <source>
        <dbReference type="PIRNR" id="PIRNR006247"/>
    </source>
</evidence>